<keyword evidence="1" id="KW-0812">Transmembrane</keyword>
<dbReference type="KEGG" id="llu:AKJ09_03044"/>
<keyword evidence="1" id="KW-0472">Membrane</keyword>
<evidence type="ECO:0000256" key="2">
    <source>
        <dbReference type="SAM" id="SignalP"/>
    </source>
</evidence>
<organism evidence="3 4">
    <name type="scientific">Labilithrix luteola</name>
    <dbReference type="NCBI Taxonomy" id="1391654"/>
    <lineage>
        <taxon>Bacteria</taxon>
        <taxon>Pseudomonadati</taxon>
        <taxon>Myxococcota</taxon>
        <taxon>Polyangia</taxon>
        <taxon>Polyangiales</taxon>
        <taxon>Labilitrichaceae</taxon>
        <taxon>Labilithrix</taxon>
    </lineage>
</organism>
<sequence>MSHPHRLSRTWLGRALALTLVVGSVPAWAHDSIDEPCSVVRKCSSTGLDCASTDRSCMDDAVTRGLQVVCERPDEVSTKRFVYCPEGQGGRDSRYVWVLLVMALSLAFGGSAIAYAVLKKKA</sequence>
<accession>A0A0K1PS65</accession>
<dbReference type="EMBL" id="CP012333">
    <property type="protein sequence ID" value="AKU96380.1"/>
    <property type="molecule type" value="Genomic_DNA"/>
</dbReference>
<name>A0A0K1PS65_9BACT</name>
<feature type="chain" id="PRO_5005466246" description="Transmembrane protein" evidence="2">
    <location>
        <begin position="30"/>
        <end position="122"/>
    </location>
</feature>
<feature type="transmembrane region" description="Helical" evidence="1">
    <location>
        <begin position="95"/>
        <end position="118"/>
    </location>
</feature>
<feature type="signal peptide" evidence="2">
    <location>
        <begin position="1"/>
        <end position="29"/>
    </location>
</feature>
<protein>
    <recommendedName>
        <fullName evidence="5">Transmembrane protein</fullName>
    </recommendedName>
</protein>
<keyword evidence="4" id="KW-1185">Reference proteome</keyword>
<dbReference type="AlphaFoldDB" id="A0A0K1PS65"/>
<keyword evidence="1" id="KW-1133">Transmembrane helix</keyword>
<evidence type="ECO:0000313" key="4">
    <source>
        <dbReference type="Proteomes" id="UP000064967"/>
    </source>
</evidence>
<evidence type="ECO:0000313" key="3">
    <source>
        <dbReference type="EMBL" id="AKU96380.1"/>
    </source>
</evidence>
<dbReference type="RefSeq" id="WP_146647679.1">
    <property type="nucleotide sequence ID" value="NZ_CP012333.1"/>
</dbReference>
<evidence type="ECO:0000256" key="1">
    <source>
        <dbReference type="SAM" id="Phobius"/>
    </source>
</evidence>
<keyword evidence="2" id="KW-0732">Signal</keyword>
<evidence type="ECO:0008006" key="5">
    <source>
        <dbReference type="Google" id="ProtNLM"/>
    </source>
</evidence>
<dbReference type="Proteomes" id="UP000064967">
    <property type="component" value="Chromosome"/>
</dbReference>
<gene>
    <name evidence="3" type="ORF">AKJ09_03044</name>
</gene>
<reference evidence="3 4" key="1">
    <citation type="submission" date="2015-08" db="EMBL/GenBank/DDBJ databases">
        <authorList>
            <person name="Babu N.S."/>
            <person name="Beckwith C.J."/>
            <person name="Beseler K.G."/>
            <person name="Brison A."/>
            <person name="Carone J.V."/>
            <person name="Caskin T.P."/>
            <person name="Diamond M."/>
            <person name="Durham M.E."/>
            <person name="Foxe J.M."/>
            <person name="Go M."/>
            <person name="Henderson B.A."/>
            <person name="Jones I.B."/>
            <person name="McGettigan J.A."/>
            <person name="Micheletti S.J."/>
            <person name="Nasrallah M.E."/>
            <person name="Ortiz D."/>
            <person name="Piller C.R."/>
            <person name="Privatt S.R."/>
            <person name="Schneider S.L."/>
            <person name="Sharp S."/>
            <person name="Smith T.C."/>
            <person name="Stanton J.D."/>
            <person name="Ullery H.E."/>
            <person name="Wilson R.J."/>
            <person name="Serrano M.G."/>
            <person name="Buck G."/>
            <person name="Lee V."/>
            <person name="Wang Y."/>
            <person name="Carvalho R."/>
            <person name="Voegtly L."/>
            <person name="Shi R."/>
            <person name="Duckworth R."/>
            <person name="Johnson A."/>
            <person name="Loviza R."/>
            <person name="Walstead R."/>
            <person name="Shah Z."/>
            <person name="Kiflezghi M."/>
            <person name="Wade K."/>
            <person name="Ball S.L."/>
            <person name="Bradley K.W."/>
            <person name="Asai D.J."/>
            <person name="Bowman C.A."/>
            <person name="Russell D.A."/>
            <person name="Pope W.H."/>
            <person name="Jacobs-Sera D."/>
            <person name="Hendrix R.W."/>
            <person name="Hatfull G.F."/>
        </authorList>
    </citation>
    <scope>NUCLEOTIDE SEQUENCE [LARGE SCALE GENOMIC DNA]</scope>
    <source>
        <strain evidence="3 4">DSM 27648</strain>
    </source>
</reference>
<proteinExistence type="predicted"/>